<dbReference type="Proteomes" id="UP000601597">
    <property type="component" value="Unassembled WGS sequence"/>
</dbReference>
<keyword evidence="2" id="KW-1185">Reference proteome</keyword>
<gene>
    <name evidence="1" type="ORF">GCM10007071_27030</name>
</gene>
<reference evidence="2" key="1">
    <citation type="journal article" date="2019" name="Int. J. Syst. Evol. Microbiol.">
        <title>The Global Catalogue of Microorganisms (GCM) 10K type strain sequencing project: providing services to taxonomists for standard genome sequencing and annotation.</title>
        <authorList>
            <consortium name="The Broad Institute Genomics Platform"/>
            <consortium name="The Broad Institute Genome Sequencing Center for Infectious Disease"/>
            <person name="Wu L."/>
            <person name="Ma J."/>
        </authorList>
    </citation>
    <scope>NUCLEOTIDE SEQUENCE [LARGE SCALE GENOMIC DNA]</scope>
    <source>
        <strain evidence="2">KCTC 22280</strain>
    </source>
</reference>
<dbReference type="EMBL" id="BMXV01000006">
    <property type="protein sequence ID" value="GGY78341.1"/>
    <property type="molecule type" value="Genomic_DNA"/>
</dbReference>
<evidence type="ECO:0000313" key="1">
    <source>
        <dbReference type="EMBL" id="GGY78341.1"/>
    </source>
</evidence>
<sequence>MSFRDRTETCVIQHHPDTWRVLVRHSVEPDNQLDLRVPAFMGNRSEQAMLETACTSFLLQHRQKVSGIRGAPIRKLPDMFGQGKKMIEPVPPYLSGKRATFRKLEIRLRGHAFSLRRPMLR</sequence>
<proteinExistence type="predicted"/>
<name>A0ABQ3B400_9GAMM</name>
<protein>
    <submittedName>
        <fullName evidence="1">Uncharacterized protein</fullName>
    </submittedName>
</protein>
<accession>A0ABQ3B400</accession>
<comment type="caution">
    <text evidence="1">The sequence shown here is derived from an EMBL/GenBank/DDBJ whole genome shotgun (WGS) entry which is preliminary data.</text>
</comment>
<organism evidence="1 2">
    <name type="scientific">Marinobacter zhanjiangensis</name>
    <dbReference type="NCBI Taxonomy" id="578215"/>
    <lineage>
        <taxon>Bacteria</taxon>
        <taxon>Pseudomonadati</taxon>
        <taxon>Pseudomonadota</taxon>
        <taxon>Gammaproteobacteria</taxon>
        <taxon>Pseudomonadales</taxon>
        <taxon>Marinobacteraceae</taxon>
        <taxon>Marinobacter</taxon>
    </lineage>
</organism>
<evidence type="ECO:0000313" key="2">
    <source>
        <dbReference type="Proteomes" id="UP000601597"/>
    </source>
</evidence>